<evidence type="ECO:0000256" key="3">
    <source>
        <dbReference type="ARBA" id="ARBA00024344"/>
    </source>
</evidence>
<dbReference type="Gene3D" id="1.20.1260.10">
    <property type="match status" value="1"/>
</dbReference>
<dbReference type="Proteomes" id="UP001595387">
    <property type="component" value="Unassembled WGS sequence"/>
</dbReference>
<keyword evidence="5" id="KW-1185">Reference proteome</keyword>
<comment type="caution">
    <text evidence="4">The sequence shown here is derived from an EMBL/GenBank/DDBJ whole genome shotgun (WGS) entry which is preliminary data.</text>
</comment>
<organism evidence="4 5">
    <name type="scientific">Virgibacillus sediminis</name>
    <dbReference type="NCBI Taxonomy" id="202260"/>
    <lineage>
        <taxon>Bacteria</taxon>
        <taxon>Bacillati</taxon>
        <taxon>Bacillota</taxon>
        <taxon>Bacilli</taxon>
        <taxon>Bacillales</taxon>
        <taxon>Bacillaceae</taxon>
        <taxon>Virgibacillus</taxon>
    </lineage>
</organism>
<protein>
    <submittedName>
        <fullName evidence="4">Spore coat protein</fullName>
    </submittedName>
</protein>
<dbReference type="InterPro" id="IPR012347">
    <property type="entry name" value="Ferritin-like"/>
</dbReference>
<sequence>MNKILEKITGMAPMTDQVIATDILVAAKAEIRNYALAITESGTPEIRHLLEAQLEEVIDIHEQIFNYMKDKGYYDPYNPNQQLQVDVKSMDTALQLAGE</sequence>
<comment type="similarity">
    <text evidence="3">Belongs to the CotF family.</text>
</comment>
<keyword evidence="4" id="KW-0167">Capsid protein</keyword>
<dbReference type="RefSeq" id="WP_390307774.1">
    <property type="nucleotide sequence ID" value="NZ_JBHRRZ010000039.1"/>
</dbReference>
<dbReference type="Pfam" id="PF07875">
    <property type="entry name" value="Coat_F"/>
    <property type="match status" value="1"/>
</dbReference>
<dbReference type="PANTHER" id="PTHR39183">
    <property type="entry name" value="SPORE COAT PROTEIN F-LIKE PROTEIN YHCQ"/>
    <property type="match status" value="1"/>
</dbReference>
<evidence type="ECO:0000313" key="5">
    <source>
        <dbReference type="Proteomes" id="UP001595387"/>
    </source>
</evidence>
<keyword evidence="1" id="KW-0749">Sporulation</keyword>
<keyword evidence="4" id="KW-0946">Virion</keyword>
<evidence type="ECO:0000256" key="1">
    <source>
        <dbReference type="ARBA" id="ARBA00022969"/>
    </source>
</evidence>
<reference evidence="5" key="1">
    <citation type="journal article" date="2019" name="Int. J. Syst. Evol. Microbiol.">
        <title>The Global Catalogue of Microorganisms (GCM) 10K type strain sequencing project: providing services to taxonomists for standard genome sequencing and annotation.</title>
        <authorList>
            <consortium name="The Broad Institute Genomics Platform"/>
            <consortium name="The Broad Institute Genome Sequencing Center for Infectious Disease"/>
            <person name="Wu L."/>
            <person name="Ma J."/>
        </authorList>
    </citation>
    <scope>NUCLEOTIDE SEQUENCE [LARGE SCALE GENOMIC DNA]</scope>
    <source>
        <strain evidence="5">KCTC 13193</strain>
    </source>
</reference>
<gene>
    <name evidence="4" type="ORF">ACFODW_15890</name>
</gene>
<dbReference type="InterPro" id="IPR012851">
    <property type="entry name" value="Spore_coat_CotF-like"/>
</dbReference>
<proteinExistence type="inferred from homology"/>
<name>A0ABV7AAH9_9BACI</name>
<evidence type="ECO:0000256" key="2">
    <source>
        <dbReference type="ARBA" id="ARBA00024325"/>
    </source>
</evidence>
<comment type="subcellular location">
    <subcellularLocation>
        <location evidence="2">Spore coat</location>
    </subcellularLocation>
</comment>
<dbReference type="PANTHER" id="PTHR39183:SF1">
    <property type="entry name" value="SPORE COAT PROTEIN F-LIKE PROTEIN YHCQ"/>
    <property type="match status" value="1"/>
</dbReference>
<accession>A0ABV7AAH9</accession>
<evidence type="ECO:0000313" key="4">
    <source>
        <dbReference type="EMBL" id="MFC2949804.1"/>
    </source>
</evidence>
<dbReference type="EMBL" id="JBHRRZ010000039">
    <property type="protein sequence ID" value="MFC2949804.1"/>
    <property type="molecule type" value="Genomic_DNA"/>
</dbReference>